<dbReference type="VEuPathDB" id="FungiDB:PGTG_11372"/>
<dbReference type="GeneID" id="10527195"/>
<sequence length="341" mass="38493">MSNIELPGSIPNTPSKRKGTYDETPIKIEGSPMKPTEVKNHPAKRIMLVLGKDPDSNMQDANPENLPFDPEDIDIKPVIPMPNTLCDSWEKIRAQLLRRSTPHMRFRAMWDGYGHNNRTKDHVDWPNEYIIHLSPTDALQLPSFDNRLQGVFYGTEGRNSAYVWHLMPIFKAEDNHFAARYLKFKAHLPACGPINPKDDSDDTLTKYALKIDQGYGNQPRWTDITCMRIKHNGEKLTNPNNNHLPGLVCGHPVKLELLPACHTCGCEDHDVAHCLYTDHLSGAPSIPEESDNKIMEISHFPEPISKKKKKANKAISEVPTIVHHSAKQRGNGRPVASTSRE</sequence>
<evidence type="ECO:0000313" key="3">
    <source>
        <dbReference type="Proteomes" id="UP000008783"/>
    </source>
</evidence>
<name>E3KM55_PUCGT</name>
<gene>
    <name evidence="2" type="ORF">PGTG_11372</name>
</gene>
<dbReference type="KEGG" id="pgr:PGTG_11372"/>
<evidence type="ECO:0000256" key="1">
    <source>
        <dbReference type="SAM" id="MobiDB-lite"/>
    </source>
</evidence>
<dbReference type="InParanoid" id="E3KM55"/>
<dbReference type="AlphaFoldDB" id="E3KM55"/>
<evidence type="ECO:0000313" key="2">
    <source>
        <dbReference type="EMBL" id="EFP85203.2"/>
    </source>
</evidence>
<organism evidence="2 3">
    <name type="scientific">Puccinia graminis f. sp. tritici (strain CRL 75-36-700-3 / race SCCL)</name>
    <name type="common">Black stem rust fungus</name>
    <dbReference type="NCBI Taxonomy" id="418459"/>
    <lineage>
        <taxon>Eukaryota</taxon>
        <taxon>Fungi</taxon>
        <taxon>Dikarya</taxon>
        <taxon>Basidiomycota</taxon>
        <taxon>Pucciniomycotina</taxon>
        <taxon>Pucciniomycetes</taxon>
        <taxon>Pucciniales</taxon>
        <taxon>Pucciniaceae</taxon>
        <taxon>Puccinia</taxon>
    </lineage>
</organism>
<dbReference type="Proteomes" id="UP000008783">
    <property type="component" value="Unassembled WGS sequence"/>
</dbReference>
<dbReference type="EMBL" id="DS178294">
    <property type="protein sequence ID" value="EFP85203.2"/>
    <property type="molecule type" value="Genomic_DNA"/>
</dbReference>
<reference evidence="3" key="2">
    <citation type="journal article" date="2011" name="Proc. Natl. Acad. Sci. U.S.A.">
        <title>Obligate biotrophy features unraveled by the genomic analysis of rust fungi.</title>
        <authorList>
            <person name="Duplessis S."/>
            <person name="Cuomo C.A."/>
            <person name="Lin Y.-C."/>
            <person name="Aerts A."/>
            <person name="Tisserant E."/>
            <person name="Veneault-Fourrey C."/>
            <person name="Joly D.L."/>
            <person name="Hacquard S."/>
            <person name="Amselem J."/>
            <person name="Cantarel B.L."/>
            <person name="Chiu R."/>
            <person name="Coutinho P.M."/>
            <person name="Feau N."/>
            <person name="Field M."/>
            <person name="Frey P."/>
            <person name="Gelhaye E."/>
            <person name="Goldberg J."/>
            <person name="Grabherr M.G."/>
            <person name="Kodira C.D."/>
            <person name="Kohler A."/>
            <person name="Kuees U."/>
            <person name="Lindquist E.A."/>
            <person name="Lucas S.M."/>
            <person name="Mago R."/>
            <person name="Mauceli E."/>
            <person name="Morin E."/>
            <person name="Murat C."/>
            <person name="Pangilinan J.L."/>
            <person name="Park R."/>
            <person name="Pearson M."/>
            <person name="Quesneville H."/>
            <person name="Rouhier N."/>
            <person name="Sakthikumar S."/>
            <person name="Salamov A.A."/>
            <person name="Schmutz J."/>
            <person name="Selles B."/>
            <person name="Shapiro H."/>
            <person name="Tanguay P."/>
            <person name="Tuskan G.A."/>
            <person name="Henrissat B."/>
            <person name="Van de Peer Y."/>
            <person name="Rouze P."/>
            <person name="Ellis J.G."/>
            <person name="Dodds P.N."/>
            <person name="Schein J.E."/>
            <person name="Zhong S."/>
            <person name="Hamelin R.C."/>
            <person name="Grigoriev I.V."/>
            <person name="Szabo L.J."/>
            <person name="Martin F."/>
        </authorList>
    </citation>
    <scope>NUCLEOTIDE SEQUENCE [LARGE SCALE GENOMIC DNA]</scope>
    <source>
        <strain evidence="3">CRL 75-36-700-3 / race SCCL</strain>
    </source>
</reference>
<dbReference type="OrthoDB" id="2503708at2759"/>
<proteinExistence type="predicted"/>
<dbReference type="HOGENOM" id="CLU_050094_0_0_1"/>
<accession>E3KM55</accession>
<dbReference type="RefSeq" id="XP_003329622.2">
    <property type="nucleotide sequence ID" value="XM_003329574.2"/>
</dbReference>
<feature type="region of interest" description="Disordered" evidence="1">
    <location>
        <begin position="1"/>
        <end position="41"/>
    </location>
</feature>
<feature type="region of interest" description="Disordered" evidence="1">
    <location>
        <begin position="301"/>
        <end position="341"/>
    </location>
</feature>
<protein>
    <submittedName>
        <fullName evidence="2">Uncharacterized protein</fullName>
    </submittedName>
</protein>
<keyword evidence="3" id="KW-1185">Reference proteome</keyword>
<reference key="1">
    <citation type="submission" date="2007-01" db="EMBL/GenBank/DDBJ databases">
        <title>The Genome Sequence of Puccinia graminis f. sp. tritici Strain CRL 75-36-700-3.</title>
        <authorList>
            <consortium name="The Broad Institute Genome Sequencing Platform"/>
            <person name="Birren B."/>
            <person name="Lander E."/>
            <person name="Galagan J."/>
            <person name="Nusbaum C."/>
            <person name="Devon K."/>
            <person name="Cuomo C."/>
            <person name="Jaffe D."/>
            <person name="Butler J."/>
            <person name="Alvarez P."/>
            <person name="Gnerre S."/>
            <person name="Grabherr M."/>
            <person name="Mauceli E."/>
            <person name="Brockman W."/>
            <person name="Young S."/>
            <person name="LaButti K."/>
            <person name="Sykes S."/>
            <person name="DeCaprio D."/>
            <person name="Crawford M."/>
            <person name="Koehrsen M."/>
            <person name="Engels R."/>
            <person name="Montgomery P."/>
            <person name="Pearson M."/>
            <person name="Howarth C."/>
            <person name="Larson L."/>
            <person name="White J."/>
            <person name="Zeng Q."/>
            <person name="Kodira C."/>
            <person name="Yandava C."/>
            <person name="Alvarado L."/>
            <person name="O'Leary S."/>
            <person name="Szabo L."/>
            <person name="Dean R."/>
            <person name="Schein J."/>
        </authorList>
    </citation>
    <scope>NUCLEOTIDE SEQUENCE</scope>
    <source>
        <strain>CRL 75-36-700-3</strain>
    </source>
</reference>